<evidence type="ECO:0008006" key="8">
    <source>
        <dbReference type="Google" id="ProtNLM"/>
    </source>
</evidence>
<dbReference type="Gene3D" id="2.130.10.130">
    <property type="entry name" value="Integrin alpha, N-terminal"/>
    <property type="match status" value="2"/>
</dbReference>
<keyword evidence="1 5" id="KW-0732">Signal</keyword>
<dbReference type="RefSeq" id="WP_281763033.1">
    <property type="nucleotide sequence ID" value="NZ_AP026709.1"/>
</dbReference>
<evidence type="ECO:0000256" key="2">
    <source>
        <dbReference type="ARBA" id="ARBA00022737"/>
    </source>
</evidence>
<dbReference type="Proteomes" id="UP001317742">
    <property type="component" value="Chromosome"/>
</dbReference>
<dbReference type="SMART" id="SM00191">
    <property type="entry name" value="Int_alpha"/>
    <property type="match status" value="3"/>
</dbReference>
<feature type="region of interest" description="Disordered" evidence="4">
    <location>
        <begin position="196"/>
        <end position="223"/>
    </location>
</feature>
<organism evidence="6 7">
    <name type="scientific">Pseudodesulfovibrio nedwellii</name>
    <dbReference type="NCBI Taxonomy" id="2973072"/>
    <lineage>
        <taxon>Bacteria</taxon>
        <taxon>Pseudomonadati</taxon>
        <taxon>Thermodesulfobacteriota</taxon>
        <taxon>Desulfovibrionia</taxon>
        <taxon>Desulfovibrionales</taxon>
        <taxon>Desulfovibrionaceae</taxon>
    </lineage>
</organism>
<evidence type="ECO:0000256" key="3">
    <source>
        <dbReference type="ARBA" id="ARBA00023180"/>
    </source>
</evidence>
<keyword evidence="2" id="KW-0677">Repeat</keyword>
<dbReference type="Pfam" id="PF13517">
    <property type="entry name" value="FG-GAP_3"/>
    <property type="match status" value="1"/>
</dbReference>
<proteinExistence type="predicted"/>
<dbReference type="InterPro" id="IPR028994">
    <property type="entry name" value="Integrin_alpha_N"/>
</dbReference>
<gene>
    <name evidence="6" type="ORF">SYK_15340</name>
</gene>
<evidence type="ECO:0000256" key="1">
    <source>
        <dbReference type="ARBA" id="ARBA00022729"/>
    </source>
</evidence>
<keyword evidence="3" id="KW-0325">Glycoprotein</keyword>
<evidence type="ECO:0000256" key="5">
    <source>
        <dbReference type="SAM" id="SignalP"/>
    </source>
</evidence>
<dbReference type="PANTHER" id="PTHR46580">
    <property type="entry name" value="SENSOR KINASE-RELATED"/>
    <property type="match status" value="1"/>
</dbReference>
<keyword evidence="7" id="KW-1185">Reference proteome</keyword>
<evidence type="ECO:0000313" key="7">
    <source>
        <dbReference type="Proteomes" id="UP001317742"/>
    </source>
</evidence>
<dbReference type="PANTHER" id="PTHR46580:SF4">
    <property type="entry name" value="ATP_GTP-BINDING PROTEIN"/>
    <property type="match status" value="1"/>
</dbReference>
<dbReference type="InterPro" id="IPR013519">
    <property type="entry name" value="Int_alpha_beta-p"/>
</dbReference>
<name>A0ABM8B0D7_9BACT</name>
<evidence type="ECO:0000256" key="4">
    <source>
        <dbReference type="SAM" id="MobiDB-lite"/>
    </source>
</evidence>
<dbReference type="InterPro" id="IPR013517">
    <property type="entry name" value="FG-GAP"/>
</dbReference>
<evidence type="ECO:0000313" key="6">
    <source>
        <dbReference type="EMBL" id="BDQ37174.1"/>
    </source>
</evidence>
<protein>
    <recommendedName>
        <fullName evidence="8">VCBS repeat-containing protein</fullName>
    </recommendedName>
</protein>
<feature type="chain" id="PRO_5045390652" description="VCBS repeat-containing protein" evidence="5">
    <location>
        <begin position="24"/>
        <end position="551"/>
    </location>
</feature>
<sequence>MRTTCSRLLLVLLIITALPSASCSGGKQTPLPYSTTPNFSTDPFFLGQEGGDFGTGLALADINGDGFKDMVVSSGNDKALQHVTVYLNRQDGTFPESPDWISDDTDHHGTLAVGDIDGDGFNDVAVSVFLGKGLEYEKGGIKVYYNQRGTLNHQPSFTDTGYPSFGCALGDIDGDGDLDLAVACGEPIPEVESFATQECSRNTKTKHTNTKESSRTDNPQPPFKVQNRIYINQNGRYSSQSSSMWLTKDSFVSMAVTFGDVNTDGLMDVIFDSAPVRLYLGRLGTTPATTPGWTSEDQNYYGNGIDYAPSIHKEPAQPDTVPTIASSSNCYMGKGRGGFSLYRFLSPFVIQYEPRTSWPTWTSKFGGWGSAIRMADLNQDGNLDLITHRWNPPGRNELAGTLLVYLGNGSTYPDTWDWSSSDQYTSIIEAIDLADLDKKALAQGVYEANVDDSKWGEEQDGQSVFYVGPQIIEEFTMVKRWSQASGWVQLQAGNDYTFVPGRSWISFTDPLRRGNKVQIVFMASPDLDIVYTNWNCDKGNFIYNYQPNTTR</sequence>
<accession>A0ABM8B0D7</accession>
<dbReference type="EMBL" id="AP026709">
    <property type="protein sequence ID" value="BDQ37174.1"/>
    <property type="molecule type" value="Genomic_DNA"/>
</dbReference>
<feature type="signal peptide" evidence="5">
    <location>
        <begin position="1"/>
        <end position="23"/>
    </location>
</feature>
<reference evidence="6 7" key="1">
    <citation type="submission" date="2022-08" db="EMBL/GenBank/DDBJ databases">
        <title>Genome Sequence of the sulphate-reducing bacterium, Pseudodesulfovibrio sp. SYK.</title>
        <authorList>
            <person name="Kondo R."/>
            <person name="Kataoka T."/>
        </authorList>
    </citation>
    <scope>NUCLEOTIDE SEQUENCE [LARGE SCALE GENOMIC DNA]</scope>
    <source>
        <strain evidence="6 7">SYK</strain>
    </source>
</reference>
<dbReference type="SUPFAM" id="SSF69318">
    <property type="entry name" value="Integrin alpha N-terminal domain"/>
    <property type="match status" value="2"/>
</dbReference>